<accession>A0A2R8C5Z2</accession>
<reference evidence="3" key="1">
    <citation type="submission" date="2018-03" db="EMBL/GenBank/DDBJ databases">
        <authorList>
            <person name="Rodrigo-Torres L."/>
            <person name="Arahal R. D."/>
            <person name="Lucena T."/>
        </authorList>
    </citation>
    <scope>NUCLEOTIDE SEQUENCE [LARGE SCALE GENOMIC DNA]</scope>
    <source>
        <strain evidence="3">CECT 7615</strain>
    </source>
</reference>
<feature type="transmembrane region" description="Helical" evidence="1">
    <location>
        <begin position="63"/>
        <end position="86"/>
    </location>
</feature>
<dbReference type="EMBL" id="ONZG01000003">
    <property type="protein sequence ID" value="SPJ27786.1"/>
    <property type="molecule type" value="Genomic_DNA"/>
</dbReference>
<protein>
    <submittedName>
        <fullName evidence="2">Uncharacterized protein</fullName>
    </submittedName>
</protein>
<feature type="transmembrane region" description="Helical" evidence="1">
    <location>
        <begin position="98"/>
        <end position="124"/>
    </location>
</feature>
<organism evidence="2 3">
    <name type="scientific">Falsiruegeria mediterranea M17</name>
    <dbReference type="NCBI Taxonomy" id="1200281"/>
    <lineage>
        <taxon>Bacteria</taxon>
        <taxon>Pseudomonadati</taxon>
        <taxon>Pseudomonadota</taxon>
        <taxon>Alphaproteobacteria</taxon>
        <taxon>Rhodobacterales</taxon>
        <taxon>Roseobacteraceae</taxon>
        <taxon>Falsiruegeria</taxon>
    </lineage>
</organism>
<proteinExistence type="predicted"/>
<keyword evidence="1" id="KW-0812">Transmembrane</keyword>
<keyword evidence="3" id="KW-1185">Reference proteome</keyword>
<keyword evidence="1" id="KW-1133">Transmembrane helix</keyword>
<dbReference type="AlphaFoldDB" id="A0A2R8C5Z2"/>
<name>A0A2R8C5Z2_9RHOB</name>
<evidence type="ECO:0000313" key="2">
    <source>
        <dbReference type="EMBL" id="SPJ27786.1"/>
    </source>
</evidence>
<dbReference type="RefSeq" id="WP_108786069.1">
    <property type="nucleotide sequence ID" value="NZ_ONZG01000003.1"/>
</dbReference>
<feature type="transmembrane region" description="Helical" evidence="1">
    <location>
        <begin position="130"/>
        <end position="153"/>
    </location>
</feature>
<gene>
    <name evidence="2" type="ORF">TRM7615_01279</name>
</gene>
<dbReference type="Proteomes" id="UP000244898">
    <property type="component" value="Unassembled WGS sequence"/>
</dbReference>
<keyword evidence="1" id="KW-0472">Membrane</keyword>
<dbReference type="OrthoDB" id="7861921at2"/>
<sequence>MTEITKINELNSNIGLALVAAPFVTWLILVVMLCINLCLAAVVEWAITAPDFLVGTTEFFGSAAFLAFFAIPFGIIQFVLIGGWVLRRYLVRRPANPIVVAVLALATNTILSGVLVLLSAAFGLNGLNSVMNLFLLMGSIFAPAWGCVAGFLIHRRQNQRSGCHV</sequence>
<evidence type="ECO:0000256" key="1">
    <source>
        <dbReference type="SAM" id="Phobius"/>
    </source>
</evidence>
<feature type="transmembrane region" description="Helical" evidence="1">
    <location>
        <begin position="16"/>
        <end position="43"/>
    </location>
</feature>
<evidence type="ECO:0000313" key="3">
    <source>
        <dbReference type="Proteomes" id="UP000244898"/>
    </source>
</evidence>